<evidence type="ECO:0000256" key="7">
    <source>
        <dbReference type="ARBA" id="ARBA00023136"/>
    </source>
</evidence>
<evidence type="ECO:0000256" key="2">
    <source>
        <dbReference type="ARBA" id="ARBA00008566"/>
    </source>
</evidence>
<dbReference type="Proteomes" id="UP001403094">
    <property type="component" value="Unassembled WGS sequence"/>
</dbReference>
<accession>A0ABN2VBZ5</accession>
<evidence type="ECO:0000256" key="6">
    <source>
        <dbReference type="ARBA" id="ARBA00022989"/>
    </source>
</evidence>
<sequence>MGSYPTDPYRPPPPPARLEPMAVHSPAPPAAPPVDRPPRRLLPALDHPADALRNLGPNWFAAVMGTGIVGNAAITLPVGGQALRPAATAVWALATLLLLALLGAWTAHAVRHPDRARALAGHPVMGHFWGAPAMALLTVGAGTVALGADLFGTHLAVRAGAVLWAAGTALGLLTCVAVPYRTMTGEPAPTDAAFGGWLMPVVPPMVSAATGAALVPHLPAGQARLTLLLVCAALFGISLCCSLILLPQLWSRLAHHGPGPAALVPTLWMVLGPLGQSVTAVHLLADAAPGVLPAPYAAAVRAAVPLYGVPVWGFALMWLALAAALTVRQARRGLPFSLAWWGFTFPVGTCVTASAGLADRLGAHLFTATALALYAFLVLAWLTVGTRTLRGALRGTLFLPPPGPPTRTP</sequence>
<feature type="transmembrane region" description="Helical" evidence="9">
    <location>
        <begin position="363"/>
        <end position="384"/>
    </location>
</feature>
<keyword evidence="4" id="KW-1003">Cell membrane</keyword>
<dbReference type="Gene3D" id="1.50.10.150">
    <property type="entry name" value="Voltage-dependent anion channel"/>
    <property type="match status" value="1"/>
</dbReference>
<protein>
    <submittedName>
        <fullName evidence="10">TDT family transporter</fullName>
    </submittedName>
</protein>
<feature type="transmembrane region" description="Helical" evidence="9">
    <location>
        <begin position="192"/>
        <end position="215"/>
    </location>
</feature>
<keyword evidence="5 9" id="KW-0812">Transmembrane</keyword>
<evidence type="ECO:0000256" key="4">
    <source>
        <dbReference type="ARBA" id="ARBA00022475"/>
    </source>
</evidence>
<feature type="transmembrane region" description="Helical" evidence="9">
    <location>
        <begin position="155"/>
        <end position="180"/>
    </location>
</feature>
<dbReference type="InterPro" id="IPR038665">
    <property type="entry name" value="Voltage-dep_anion_channel_sf"/>
</dbReference>
<evidence type="ECO:0000256" key="9">
    <source>
        <dbReference type="SAM" id="Phobius"/>
    </source>
</evidence>
<evidence type="ECO:0000256" key="8">
    <source>
        <dbReference type="SAM" id="MobiDB-lite"/>
    </source>
</evidence>
<feature type="compositionally biased region" description="Pro residues" evidence="8">
    <location>
        <begin position="26"/>
        <end position="35"/>
    </location>
</feature>
<dbReference type="InterPro" id="IPR051629">
    <property type="entry name" value="Sulfite_efflux_TDT"/>
</dbReference>
<evidence type="ECO:0000256" key="1">
    <source>
        <dbReference type="ARBA" id="ARBA00004651"/>
    </source>
</evidence>
<feature type="transmembrane region" description="Helical" evidence="9">
    <location>
        <begin position="306"/>
        <end position="326"/>
    </location>
</feature>
<dbReference type="EMBL" id="BAAANQ010000008">
    <property type="protein sequence ID" value="GAA2058405.1"/>
    <property type="molecule type" value="Genomic_DNA"/>
</dbReference>
<feature type="transmembrane region" description="Helical" evidence="9">
    <location>
        <begin position="59"/>
        <end position="78"/>
    </location>
</feature>
<reference evidence="10 11" key="1">
    <citation type="journal article" date="2019" name="Int. J. Syst. Evol. Microbiol.">
        <title>The Global Catalogue of Microorganisms (GCM) 10K type strain sequencing project: providing services to taxonomists for standard genome sequencing and annotation.</title>
        <authorList>
            <consortium name="The Broad Institute Genomics Platform"/>
            <consortium name="The Broad Institute Genome Sequencing Center for Infectious Disease"/>
            <person name="Wu L."/>
            <person name="Ma J."/>
        </authorList>
    </citation>
    <scope>NUCLEOTIDE SEQUENCE [LARGE SCALE GENOMIC DNA]</scope>
    <source>
        <strain evidence="10 11">JCM 14549</strain>
    </source>
</reference>
<name>A0ABN2VBZ5_9ACTN</name>
<feature type="transmembrane region" description="Helical" evidence="9">
    <location>
        <begin position="227"/>
        <end position="250"/>
    </location>
</feature>
<dbReference type="CDD" id="cd09320">
    <property type="entry name" value="TDT_like_2"/>
    <property type="match status" value="1"/>
</dbReference>
<evidence type="ECO:0000313" key="11">
    <source>
        <dbReference type="Proteomes" id="UP001403094"/>
    </source>
</evidence>
<keyword evidence="3" id="KW-0813">Transport</keyword>
<feature type="transmembrane region" description="Helical" evidence="9">
    <location>
        <begin position="128"/>
        <end position="148"/>
    </location>
</feature>
<proteinExistence type="inferred from homology"/>
<comment type="similarity">
    <text evidence="2">Belongs to the tellurite-resistance/dicarboxylate transporter (TDT) family.</text>
</comment>
<feature type="transmembrane region" description="Helical" evidence="9">
    <location>
        <begin position="338"/>
        <end position="357"/>
    </location>
</feature>
<dbReference type="PANTHER" id="PTHR31686">
    <property type="match status" value="1"/>
</dbReference>
<dbReference type="PANTHER" id="PTHR31686:SF1">
    <property type="entry name" value="SULFITE EFFLUX PUMP SSU1"/>
    <property type="match status" value="1"/>
</dbReference>
<dbReference type="Pfam" id="PF03595">
    <property type="entry name" value="SLAC1"/>
    <property type="match status" value="1"/>
</dbReference>
<evidence type="ECO:0000313" key="10">
    <source>
        <dbReference type="EMBL" id="GAA2058405.1"/>
    </source>
</evidence>
<organism evidence="10 11">
    <name type="scientific">Streptomyces cheonanensis</name>
    <dbReference type="NCBI Taxonomy" id="312720"/>
    <lineage>
        <taxon>Bacteria</taxon>
        <taxon>Bacillati</taxon>
        <taxon>Actinomycetota</taxon>
        <taxon>Actinomycetes</taxon>
        <taxon>Kitasatosporales</taxon>
        <taxon>Streptomycetaceae</taxon>
        <taxon>Streptomyces</taxon>
    </lineage>
</organism>
<evidence type="ECO:0000256" key="3">
    <source>
        <dbReference type="ARBA" id="ARBA00022448"/>
    </source>
</evidence>
<evidence type="ECO:0000256" key="5">
    <source>
        <dbReference type="ARBA" id="ARBA00022692"/>
    </source>
</evidence>
<dbReference type="InterPro" id="IPR004695">
    <property type="entry name" value="SLAC1/Mae1/Ssu1/TehA"/>
</dbReference>
<keyword evidence="6 9" id="KW-1133">Transmembrane helix</keyword>
<gene>
    <name evidence="10" type="ORF">GCM10009757_38220</name>
</gene>
<keyword evidence="11" id="KW-1185">Reference proteome</keyword>
<feature type="compositionally biased region" description="Pro residues" evidence="8">
    <location>
        <begin position="8"/>
        <end position="17"/>
    </location>
</feature>
<comment type="caution">
    <text evidence="10">The sequence shown here is derived from an EMBL/GenBank/DDBJ whole genome shotgun (WGS) entry which is preliminary data.</text>
</comment>
<feature type="region of interest" description="Disordered" evidence="8">
    <location>
        <begin position="1"/>
        <end position="42"/>
    </location>
</feature>
<keyword evidence="7 9" id="KW-0472">Membrane</keyword>
<feature type="transmembrane region" description="Helical" evidence="9">
    <location>
        <begin position="90"/>
        <end position="108"/>
    </location>
</feature>
<comment type="subcellular location">
    <subcellularLocation>
        <location evidence="1">Cell membrane</location>
        <topology evidence="1">Multi-pass membrane protein</topology>
    </subcellularLocation>
</comment>